<organism evidence="1 2">
    <name type="scientific">Cardamine amara subsp. amara</name>
    <dbReference type="NCBI Taxonomy" id="228776"/>
    <lineage>
        <taxon>Eukaryota</taxon>
        <taxon>Viridiplantae</taxon>
        <taxon>Streptophyta</taxon>
        <taxon>Embryophyta</taxon>
        <taxon>Tracheophyta</taxon>
        <taxon>Spermatophyta</taxon>
        <taxon>Magnoliopsida</taxon>
        <taxon>eudicotyledons</taxon>
        <taxon>Gunneridae</taxon>
        <taxon>Pentapetalae</taxon>
        <taxon>rosids</taxon>
        <taxon>malvids</taxon>
        <taxon>Brassicales</taxon>
        <taxon>Brassicaceae</taxon>
        <taxon>Cardamineae</taxon>
        <taxon>Cardamine</taxon>
    </lineage>
</organism>
<dbReference type="InterPro" id="IPR004158">
    <property type="entry name" value="DUF247_pln"/>
</dbReference>
<dbReference type="Proteomes" id="UP001558713">
    <property type="component" value="Unassembled WGS sequence"/>
</dbReference>
<dbReference type="PANTHER" id="PTHR31170:SF8">
    <property type="entry name" value="EXPRESSED PROTEIN-RELATED"/>
    <property type="match status" value="1"/>
</dbReference>
<proteinExistence type="predicted"/>
<evidence type="ECO:0000313" key="1">
    <source>
        <dbReference type="EMBL" id="KAL1211193.1"/>
    </source>
</evidence>
<dbReference type="Pfam" id="PF03140">
    <property type="entry name" value="DUF247"/>
    <property type="match status" value="1"/>
</dbReference>
<evidence type="ECO:0000313" key="2">
    <source>
        <dbReference type="Proteomes" id="UP001558713"/>
    </source>
</evidence>
<protein>
    <submittedName>
        <fullName evidence="1">Uncharacterized protein</fullName>
    </submittedName>
</protein>
<accession>A0ABD1AY49</accession>
<dbReference type="PANTHER" id="PTHR31170">
    <property type="entry name" value="BNAC04G53230D PROTEIN"/>
    <property type="match status" value="1"/>
</dbReference>
<keyword evidence="2" id="KW-1185">Reference proteome</keyword>
<comment type="caution">
    <text evidence="1">The sequence shown here is derived from an EMBL/GenBank/DDBJ whole genome shotgun (WGS) entry which is preliminary data.</text>
</comment>
<dbReference type="AlphaFoldDB" id="A0ABD1AY49"/>
<dbReference type="EMBL" id="JBANAX010000381">
    <property type="protein sequence ID" value="KAL1211193.1"/>
    <property type="molecule type" value="Genomic_DNA"/>
</dbReference>
<name>A0ABD1AY49_CARAN</name>
<sequence length="255" mass="30073">MSIRPRATESKYRPEFEQIYFTNKGRPGSGNMGESSYGTGQKAKWATTKPVSWFATEIPDLWPSSLSDEHCCIYRVPNQLRRVNPYAYTPQMLLISPLHHSKKAQALELSKTDSRYLDYLNMEIHKKRYLNGFANMYGDQTIDMFKKLIEREKLIRESYSESTDWIKSQEFVEMMLLNSMFILKFFIRIGNRNINKKGDILFEEPCLVTTIFEDLMLLENQLPFVLLTRLYELFIIVLEYTEMLCDLTFRVFGLQ</sequence>
<gene>
    <name evidence="1" type="ORF">V5N11_032658</name>
</gene>
<reference evidence="1 2" key="1">
    <citation type="submission" date="2024-04" db="EMBL/GenBank/DDBJ databases">
        <title>Genome assembly C_amara_ONT_v2.</title>
        <authorList>
            <person name="Yant L."/>
            <person name="Moore C."/>
            <person name="Slenker M."/>
        </authorList>
    </citation>
    <scope>NUCLEOTIDE SEQUENCE [LARGE SCALE GENOMIC DNA]</scope>
    <source>
        <tissue evidence="1">Leaf</tissue>
    </source>
</reference>